<dbReference type="RefSeq" id="WP_381827272.1">
    <property type="nucleotide sequence ID" value="NZ_JBHTCF010000002.1"/>
</dbReference>
<reference evidence="3" key="1">
    <citation type="journal article" date="2019" name="Int. J. Syst. Evol. Microbiol.">
        <title>The Global Catalogue of Microorganisms (GCM) 10K type strain sequencing project: providing services to taxonomists for standard genome sequencing and annotation.</title>
        <authorList>
            <consortium name="The Broad Institute Genomics Platform"/>
            <consortium name="The Broad Institute Genome Sequencing Center for Infectious Disease"/>
            <person name="Wu L."/>
            <person name="Ma J."/>
        </authorList>
    </citation>
    <scope>NUCLEOTIDE SEQUENCE [LARGE SCALE GENOMIC DNA]</scope>
    <source>
        <strain evidence="3">SYNS20</strain>
    </source>
</reference>
<protein>
    <recommendedName>
        <fullName evidence="4">Secreted protein</fullName>
    </recommendedName>
</protein>
<evidence type="ECO:0000256" key="1">
    <source>
        <dbReference type="SAM" id="SignalP"/>
    </source>
</evidence>
<feature type="signal peptide" evidence="1">
    <location>
        <begin position="1"/>
        <end position="37"/>
    </location>
</feature>
<comment type="caution">
    <text evidence="2">The sequence shown here is derived from an EMBL/GenBank/DDBJ whole genome shotgun (WGS) entry which is preliminary data.</text>
</comment>
<evidence type="ECO:0008006" key="4">
    <source>
        <dbReference type="Google" id="ProtNLM"/>
    </source>
</evidence>
<keyword evidence="1" id="KW-0732">Signal</keyword>
<evidence type="ECO:0000313" key="3">
    <source>
        <dbReference type="Proteomes" id="UP001596523"/>
    </source>
</evidence>
<keyword evidence="3" id="KW-1185">Reference proteome</keyword>
<dbReference type="EMBL" id="JBHTCF010000002">
    <property type="protein sequence ID" value="MFC7303751.1"/>
    <property type="molecule type" value="Genomic_DNA"/>
</dbReference>
<gene>
    <name evidence="2" type="ORF">ACFQVC_05925</name>
</gene>
<evidence type="ECO:0000313" key="2">
    <source>
        <dbReference type="EMBL" id="MFC7303751.1"/>
    </source>
</evidence>
<name>A0ABW2JEE8_9ACTN</name>
<dbReference type="Proteomes" id="UP001596523">
    <property type="component" value="Unassembled WGS sequence"/>
</dbReference>
<organism evidence="2 3">
    <name type="scientific">Streptomyces monticola</name>
    <dbReference type="NCBI Taxonomy" id="2666263"/>
    <lineage>
        <taxon>Bacteria</taxon>
        <taxon>Bacillati</taxon>
        <taxon>Actinomycetota</taxon>
        <taxon>Actinomycetes</taxon>
        <taxon>Kitasatosporales</taxon>
        <taxon>Streptomycetaceae</taxon>
        <taxon>Streptomyces</taxon>
    </lineage>
</organism>
<proteinExistence type="predicted"/>
<sequence length="167" mass="17692">MGVLHQMTSGFQRLLTIACTASLALGGALVTGPQAQAQEQKCGGDTFLKEFDTPNENIDVEYAYCVTYENGVYNASGYGRVTDGGGARKVDSFVVRSRLEKNNHTVQSTRCNYTKAINNAETTNIDCDSSGAVGPGSFAGDGEIWVDLEGDGKGGRWYGVEGSAPMS</sequence>
<accession>A0ABW2JEE8</accession>
<feature type="chain" id="PRO_5046046723" description="Secreted protein" evidence="1">
    <location>
        <begin position="38"/>
        <end position="167"/>
    </location>
</feature>